<evidence type="ECO:0000256" key="11">
    <source>
        <dbReference type="PIRNR" id="PIRNR017126"/>
    </source>
</evidence>
<accession>A0A803LY36</accession>
<evidence type="ECO:0000256" key="4">
    <source>
        <dbReference type="ARBA" id="ARBA00016065"/>
    </source>
</evidence>
<reference evidence="12" key="1">
    <citation type="journal article" date="2017" name="Nature">
        <title>The genome of Chenopodium quinoa.</title>
        <authorList>
            <person name="Jarvis D.E."/>
            <person name="Ho Y.S."/>
            <person name="Lightfoot D.J."/>
            <person name="Schmoeckel S.M."/>
            <person name="Li B."/>
            <person name="Borm T.J.A."/>
            <person name="Ohyanagi H."/>
            <person name="Mineta K."/>
            <person name="Michell C.T."/>
            <person name="Saber N."/>
            <person name="Kharbatia N.M."/>
            <person name="Rupper R.R."/>
            <person name="Sharp A.R."/>
            <person name="Dally N."/>
            <person name="Boughton B.A."/>
            <person name="Woo Y.H."/>
            <person name="Gao G."/>
            <person name="Schijlen E.G.W.M."/>
            <person name="Guo X."/>
            <person name="Momin A.A."/>
            <person name="Negrao S."/>
            <person name="Al-Babili S."/>
            <person name="Gehring C."/>
            <person name="Roessner U."/>
            <person name="Jung C."/>
            <person name="Murphy K."/>
            <person name="Arold S.T."/>
            <person name="Gojobori T."/>
            <person name="van der Linden C.G."/>
            <person name="van Loo E.N."/>
            <person name="Jellen E.N."/>
            <person name="Maughan P.J."/>
            <person name="Tester M."/>
        </authorList>
    </citation>
    <scope>NUCLEOTIDE SEQUENCE [LARGE SCALE GENOMIC DNA]</scope>
    <source>
        <strain evidence="12">cv. PI 614886</strain>
    </source>
</reference>
<dbReference type="AlphaFoldDB" id="A0A803LY36"/>
<dbReference type="Pfam" id="PF05786">
    <property type="entry name" value="Cnd2"/>
    <property type="match status" value="2"/>
</dbReference>
<dbReference type="GO" id="GO:0000796">
    <property type="term" value="C:condensin complex"/>
    <property type="evidence" value="ECO:0007669"/>
    <property type="project" value="InterPro"/>
</dbReference>
<keyword evidence="10 11" id="KW-0131">Cell cycle</keyword>
<keyword evidence="9 11" id="KW-0226">DNA condensation</keyword>
<evidence type="ECO:0000256" key="1">
    <source>
        <dbReference type="ARBA" id="ARBA00004286"/>
    </source>
</evidence>
<dbReference type="Gramene" id="AUR62020387-RA">
    <property type="protein sequence ID" value="AUR62020387-RA:cds"/>
    <property type="gene ID" value="AUR62020387"/>
</dbReference>
<keyword evidence="6" id="KW-0963">Cytoplasm</keyword>
<dbReference type="GO" id="GO:0003682">
    <property type="term" value="F:chromatin binding"/>
    <property type="evidence" value="ECO:0007669"/>
    <property type="project" value="TreeGrafter"/>
</dbReference>
<reference evidence="12" key="2">
    <citation type="submission" date="2021-03" db="UniProtKB">
        <authorList>
            <consortium name="EnsemblPlants"/>
        </authorList>
    </citation>
    <scope>IDENTIFICATION</scope>
</reference>
<keyword evidence="5" id="KW-0158">Chromosome</keyword>
<evidence type="ECO:0000256" key="8">
    <source>
        <dbReference type="ARBA" id="ARBA00022776"/>
    </source>
</evidence>
<proteinExistence type="inferred from homology"/>
<dbReference type="GO" id="GO:0005737">
    <property type="term" value="C:cytoplasm"/>
    <property type="evidence" value="ECO:0007669"/>
    <property type="project" value="UniProtKB-SubCell"/>
</dbReference>
<evidence type="ECO:0000256" key="6">
    <source>
        <dbReference type="ARBA" id="ARBA00022490"/>
    </source>
</evidence>
<evidence type="ECO:0000313" key="12">
    <source>
        <dbReference type="EnsemblPlants" id="AUR62020387-RA:cds"/>
    </source>
</evidence>
<evidence type="ECO:0000313" key="13">
    <source>
        <dbReference type="Proteomes" id="UP000596660"/>
    </source>
</evidence>
<dbReference type="Proteomes" id="UP000596660">
    <property type="component" value="Unplaced"/>
</dbReference>
<dbReference type="EnsemblPlants" id="AUR62020387-RA">
    <property type="protein sequence ID" value="AUR62020387-RA:cds"/>
    <property type="gene ID" value="AUR62020387"/>
</dbReference>
<comment type="function">
    <text evidence="11">Regulatory subunit of the condensin complex, a complex required for conversion of interphase chromatin into mitotic-like condense chromosomes.</text>
</comment>
<dbReference type="GO" id="GO:0007076">
    <property type="term" value="P:mitotic chromosome condensation"/>
    <property type="evidence" value="ECO:0007669"/>
    <property type="project" value="InterPro"/>
</dbReference>
<evidence type="ECO:0000256" key="2">
    <source>
        <dbReference type="ARBA" id="ARBA00004496"/>
    </source>
</evidence>
<name>A0A803LY36_CHEQI</name>
<dbReference type="OMA" id="LPRDMHY"/>
<protein>
    <recommendedName>
        <fullName evidence="4 11">Condensin complex subunit 2</fullName>
    </recommendedName>
</protein>
<organism evidence="12 13">
    <name type="scientific">Chenopodium quinoa</name>
    <name type="common">Quinoa</name>
    <dbReference type="NCBI Taxonomy" id="63459"/>
    <lineage>
        <taxon>Eukaryota</taxon>
        <taxon>Viridiplantae</taxon>
        <taxon>Streptophyta</taxon>
        <taxon>Embryophyta</taxon>
        <taxon>Tracheophyta</taxon>
        <taxon>Spermatophyta</taxon>
        <taxon>Magnoliopsida</taxon>
        <taxon>eudicotyledons</taxon>
        <taxon>Gunneridae</taxon>
        <taxon>Pentapetalae</taxon>
        <taxon>Caryophyllales</taxon>
        <taxon>Chenopodiaceae</taxon>
        <taxon>Chenopodioideae</taxon>
        <taxon>Atripliceae</taxon>
        <taxon>Chenopodium</taxon>
    </lineage>
</organism>
<dbReference type="PANTHER" id="PTHR13108">
    <property type="entry name" value="CONDENSIN COMPLEX SUBUNIT 2"/>
    <property type="match status" value="1"/>
</dbReference>
<sequence>MPAPTSPYFLGSNDDQLERAAARAARAAAFRRKPVEVHLSRNSLSSDSCLDRHQIMELFHNCVKLASENKINQKNTWELKLIDHLSEIIEGFEAESENNNAETNFQKASCTLETGVKIYAVRVDAWHADAYRVLNGISRAGQEDEEETLIRGDVIGKKREEGRPPVKEVERKVSPLSTVESSFETLNAKKLDVDPLYYQTSAQFDEGGAKGLLLCNLGVYGGCRVLFDSQEFPARCISPTNDSTTDLVDVSFAKEYIELMAANLHQKQDVSPSLGVLMKQLNLPSTTFDGAEPIVNGNVIESDKADFNVEKECFGTSDATEDIGVMFDGSPCDDSGAWSANRYHETDVSENYNEEPGPVHFVLDEPVVRDNIENIAWLFFKGLRCKSACNAWAGPDHWTYSKPDAQDNRPNCASKRPKRKSLLESDIDFTRSLDEEVPDLCVPVKSPKSLLLSSKKVSCSNKLPEDCHYQPEDLVKLFLLPNVMIFTYPMRLRLPIAYFMYHELCQSKWWHESLLQVDDVDSTFSSWDHEITVDGPDNDYIYRDAEDDTFVFEPRKVDKIEVEYDTTSKQIDVHLLKETLWTLVQDSIQTAEVEVHGDAASFRHVLTAFPDECKAASTHDISPHLCFICLLHLANEHGLTIVGNPSLDDLSIHLPIACDETGEVIQASS</sequence>
<dbReference type="GO" id="GO:0051301">
    <property type="term" value="P:cell division"/>
    <property type="evidence" value="ECO:0007669"/>
    <property type="project" value="UniProtKB-KW"/>
</dbReference>
<keyword evidence="8 11" id="KW-0498">Mitosis</keyword>
<evidence type="ECO:0000256" key="9">
    <source>
        <dbReference type="ARBA" id="ARBA00023067"/>
    </source>
</evidence>
<comment type="similarity">
    <text evidence="3 11">Belongs to the CND2 (condensin subunit 2) family.</text>
</comment>
<comment type="subcellular location">
    <subcellularLocation>
        <location evidence="1">Chromosome</location>
    </subcellularLocation>
    <subcellularLocation>
        <location evidence="2">Cytoplasm</location>
    </subcellularLocation>
</comment>
<evidence type="ECO:0000256" key="3">
    <source>
        <dbReference type="ARBA" id="ARBA00009471"/>
    </source>
</evidence>
<keyword evidence="7 11" id="KW-0132">Cell division</keyword>
<keyword evidence="13" id="KW-1185">Reference proteome</keyword>
<evidence type="ECO:0000256" key="10">
    <source>
        <dbReference type="ARBA" id="ARBA00023306"/>
    </source>
</evidence>
<evidence type="ECO:0000256" key="5">
    <source>
        <dbReference type="ARBA" id="ARBA00022454"/>
    </source>
</evidence>
<dbReference type="PANTHER" id="PTHR13108:SF9">
    <property type="entry name" value="CONDENSIN COMPLEX SUBUNIT 2"/>
    <property type="match status" value="1"/>
</dbReference>
<dbReference type="PIRSF" id="PIRSF017126">
    <property type="entry name" value="Condensin_H"/>
    <property type="match status" value="1"/>
</dbReference>
<dbReference type="InterPro" id="IPR022816">
    <property type="entry name" value="Condensin_barren_su2"/>
</dbReference>
<evidence type="ECO:0000256" key="7">
    <source>
        <dbReference type="ARBA" id="ARBA00022618"/>
    </source>
</evidence>